<proteinExistence type="predicted"/>
<feature type="compositionally biased region" description="Acidic residues" evidence="1">
    <location>
        <begin position="86"/>
        <end position="121"/>
    </location>
</feature>
<evidence type="ECO:0000313" key="2">
    <source>
        <dbReference type="EMBL" id="KAJ7413093.1"/>
    </source>
</evidence>
<accession>A0ABQ9D6S8</accession>
<name>A0ABQ9D6S8_9PASS</name>
<gene>
    <name evidence="2" type="ORF">WISP_93306</name>
</gene>
<evidence type="ECO:0000256" key="1">
    <source>
        <dbReference type="SAM" id="MobiDB-lite"/>
    </source>
</evidence>
<protein>
    <submittedName>
        <fullName evidence="2">Uncharacterized protein</fullName>
    </submittedName>
</protein>
<dbReference type="Proteomes" id="UP001145742">
    <property type="component" value="Unassembled WGS sequence"/>
</dbReference>
<keyword evidence="3" id="KW-1185">Reference proteome</keyword>
<feature type="region of interest" description="Disordered" evidence="1">
    <location>
        <begin position="73"/>
        <end position="121"/>
    </location>
</feature>
<reference evidence="2" key="1">
    <citation type="submission" date="2019-10" db="EMBL/GenBank/DDBJ databases">
        <authorList>
            <person name="Soares A.E.R."/>
            <person name="Aleixo A."/>
            <person name="Schneider P."/>
            <person name="Miyaki C.Y."/>
            <person name="Schneider M.P."/>
            <person name="Mello C."/>
            <person name="Vasconcelos A.T.R."/>
        </authorList>
    </citation>
    <scope>NUCLEOTIDE SEQUENCE</scope>
    <source>
        <tissue evidence="2">Muscle</tissue>
    </source>
</reference>
<dbReference type="EMBL" id="WHWB01034172">
    <property type="protein sequence ID" value="KAJ7413093.1"/>
    <property type="molecule type" value="Genomic_DNA"/>
</dbReference>
<comment type="caution">
    <text evidence="2">The sequence shown here is derived from an EMBL/GenBank/DDBJ whole genome shotgun (WGS) entry which is preliminary data.</text>
</comment>
<evidence type="ECO:0000313" key="3">
    <source>
        <dbReference type="Proteomes" id="UP001145742"/>
    </source>
</evidence>
<dbReference type="Gene3D" id="3.30.70.2850">
    <property type="match status" value="1"/>
</dbReference>
<organism evidence="2 3">
    <name type="scientific">Willisornis vidua</name>
    <name type="common">Xingu scale-backed antbird</name>
    <dbReference type="NCBI Taxonomy" id="1566151"/>
    <lineage>
        <taxon>Eukaryota</taxon>
        <taxon>Metazoa</taxon>
        <taxon>Chordata</taxon>
        <taxon>Craniata</taxon>
        <taxon>Vertebrata</taxon>
        <taxon>Euteleostomi</taxon>
        <taxon>Archelosauria</taxon>
        <taxon>Archosauria</taxon>
        <taxon>Dinosauria</taxon>
        <taxon>Saurischia</taxon>
        <taxon>Theropoda</taxon>
        <taxon>Coelurosauria</taxon>
        <taxon>Aves</taxon>
        <taxon>Neognathae</taxon>
        <taxon>Neoaves</taxon>
        <taxon>Telluraves</taxon>
        <taxon>Australaves</taxon>
        <taxon>Passeriformes</taxon>
        <taxon>Thamnophilidae</taxon>
        <taxon>Willisornis</taxon>
    </lineage>
</organism>
<sequence>MDMRAGVPRKTKYGNTNTCPCTSKYKIHSNNRHCPNSCVIFLVFGVVMINATDCLKNPPWKLQLQQPHILLWSTIPASPDSRTREEEEEEEEEEEKEEEEEEEKEEEDEEEKEEEKEEEDD</sequence>